<dbReference type="SUPFAM" id="SSF50978">
    <property type="entry name" value="WD40 repeat-like"/>
    <property type="match status" value="1"/>
</dbReference>
<evidence type="ECO:0000313" key="6">
    <source>
        <dbReference type="EMBL" id="KAF8776861.1"/>
    </source>
</evidence>
<evidence type="ECO:0000256" key="1">
    <source>
        <dbReference type="ARBA" id="ARBA00022574"/>
    </source>
</evidence>
<dbReference type="InterPro" id="IPR015943">
    <property type="entry name" value="WD40/YVTN_repeat-like_dom_sf"/>
</dbReference>
<dbReference type="InterPro" id="IPR001680">
    <property type="entry name" value="WD40_rpt"/>
</dbReference>
<organism evidence="6 7">
    <name type="scientific">Argiope bruennichi</name>
    <name type="common">Wasp spider</name>
    <name type="synonym">Aranea bruennichi</name>
    <dbReference type="NCBI Taxonomy" id="94029"/>
    <lineage>
        <taxon>Eukaryota</taxon>
        <taxon>Metazoa</taxon>
        <taxon>Ecdysozoa</taxon>
        <taxon>Arthropoda</taxon>
        <taxon>Chelicerata</taxon>
        <taxon>Arachnida</taxon>
        <taxon>Araneae</taxon>
        <taxon>Araneomorphae</taxon>
        <taxon>Entelegynae</taxon>
        <taxon>Araneoidea</taxon>
        <taxon>Araneidae</taxon>
        <taxon>Argiope</taxon>
    </lineage>
</organism>
<evidence type="ECO:0000256" key="4">
    <source>
        <dbReference type="ARBA" id="ARBA00025740"/>
    </source>
</evidence>
<evidence type="ECO:0000256" key="3">
    <source>
        <dbReference type="ARBA" id="ARBA00023006"/>
    </source>
</evidence>
<name>A0A8T0ENA4_ARGBR</name>
<protein>
    <submittedName>
        <fullName evidence="6">WD repeat domain phosphoinositide-interacting like protein</fullName>
    </submittedName>
</protein>
<evidence type="ECO:0000313" key="7">
    <source>
        <dbReference type="Proteomes" id="UP000807504"/>
    </source>
</evidence>
<feature type="region of interest" description="Disordered" evidence="5">
    <location>
        <begin position="424"/>
        <end position="451"/>
    </location>
</feature>
<dbReference type="InterPro" id="IPR036322">
    <property type="entry name" value="WD40_repeat_dom_sf"/>
</dbReference>
<dbReference type="SMART" id="SM00320">
    <property type="entry name" value="WD40"/>
    <property type="match status" value="3"/>
</dbReference>
<keyword evidence="7" id="KW-1185">Reference proteome</keyword>
<evidence type="ECO:0000256" key="5">
    <source>
        <dbReference type="SAM" id="MobiDB-lite"/>
    </source>
</evidence>
<dbReference type="EMBL" id="JABXBU010002072">
    <property type="protein sequence ID" value="KAF8776861.1"/>
    <property type="molecule type" value="Genomic_DNA"/>
</dbReference>
<dbReference type="Gene3D" id="2.130.10.10">
    <property type="entry name" value="YVTN repeat-like/Quinoprotein amine dehydrogenase"/>
    <property type="match status" value="1"/>
</dbReference>
<comment type="similarity">
    <text evidence="4">Belongs to the WD repeat PROPPIN family.</text>
</comment>
<proteinExistence type="inferred from homology"/>
<dbReference type="InterPro" id="IPR048720">
    <property type="entry name" value="PROPPIN"/>
</dbReference>
<keyword evidence="3" id="KW-0072">Autophagy</keyword>
<reference evidence="6" key="1">
    <citation type="journal article" date="2020" name="bioRxiv">
        <title>Chromosome-level reference genome of the European wasp spider Argiope bruennichi: a resource for studies on range expansion and evolutionary adaptation.</title>
        <authorList>
            <person name="Sheffer M.M."/>
            <person name="Hoppe A."/>
            <person name="Krehenwinkel H."/>
            <person name="Uhl G."/>
            <person name="Kuss A.W."/>
            <person name="Jensen L."/>
            <person name="Jensen C."/>
            <person name="Gillespie R.G."/>
            <person name="Hoff K.J."/>
            <person name="Prost S."/>
        </authorList>
    </citation>
    <scope>NUCLEOTIDE SEQUENCE</scope>
</reference>
<dbReference type="PANTHER" id="PTHR11227">
    <property type="entry name" value="WD-REPEAT PROTEIN INTERACTING WITH PHOSPHOINOSIDES WIPI -RELATED"/>
    <property type="match status" value="1"/>
</dbReference>
<dbReference type="AlphaFoldDB" id="A0A8T0ENA4"/>
<dbReference type="Proteomes" id="UP000807504">
    <property type="component" value="Unassembled WGS sequence"/>
</dbReference>
<comment type="caution">
    <text evidence="6">The sequence shown here is derived from an EMBL/GenBank/DDBJ whole genome shotgun (WGS) entry which is preliminary data.</text>
</comment>
<evidence type="ECO:0000256" key="2">
    <source>
        <dbReference type="ARBA" id="ARBA00022737"/>
    </source>
</evidence>
<dbReference type="GO" id="GO:0006914">
    <property type="term" value="P:autophagy"/>
    <property type="evidence" value="ECO:0007669"/>
    <property type="project" value="UniProtKB-KW"/>
</dbReference>
<keyword evidence="2" id="KW-0677">Repeat</keyword>
<reference evidence="6" key="2">
    <citation type="submission" date="2020-06" db="EMBL/GenBank/DDBJ databases">
        <authorList>
            <person name="Sheffer M."/>
        </authorList>
    </citation>
    <scope>NUCLEOTIDE SEQUENCE</scope>
</reference>
<dbReference type="GO" id="GO:0005737">
    <property type="term" value="C:cytoplasm"/>
    <property type="evidence" value="ECO:0007669"/>
    <property type="project" value="UniProtKB-ARBA"/>
</dbReference>
<dbReference type="Pfam" id="PF21032">
    <property type="entry name" value="PROPPIN"/>
    <property type="match status" value="1"/>
</dbReference>
<gene>
    <name evidence="6" type="ORF">HNY73_013802</name>
</gene>
<accession>A0A8T0ENA4</accession>
<sequence>MADSRDFEASKEILYVSFNQTATGLNIGSKTGYTSYDLNTTNEVIPTFDSPTDIKDVRIVERVFSTSLIAYVQLEKPRTLVLIHHVKGLVIIEKSFPNTILSVRMNRTNVVVCLEDRIFIISIKNLTQTIHEITNTQTNEKGLIALTYGEEKKPSFLAYPGSSTIGNVQIFDTIGMHAKITIPAHNSALAALAFDESGEKIATASIKGTVIRIFSVAKGEQLYEFRRGVKRCAEINCLSFCKNPELLCVSSNTETIHIFKLTPSDVPQPAEEEETEGWMEMFNRLVTQSAKLLPTQMSGVLTQQRSFAHVHLPFVSKSTISAISFISNIPYVVVTSLEGFLYIYDINMDTGGPCQLVKQYRLEGPPPKTHRSPDNNHKKYANLDSQKIQEHSLELDDKLQLGNVSPGPSSSVHKLSQALQDENLESNTTEGCSESFPKCDGPDTDTSQQHPDYGNINGCNGVFESCDYFSTVNYSNDSNDALPPILTQVEP</sequence>
<keyword evidence="1" id="KW-0853">WD repeat</keyword>